<evidence type="ECO:0000313" key="1">
    <source>
        <dbReference type="EMBL" id="GAB0181772.1"/>
    </source>
</evidence>
<accession>A0ABC9W9T3</accession>
<keyword evidence="2" id="KW-1185">Reference proteome</keyword>
<dbReference type="Proteomes" id="UP001623348">
    <property type="component" value="Unassembled WGS sequence"/>
</dbReference>
<gene>
    <name evidence="1" type="ORF">GRJ2_000642500</name>
</gene>
<sequence length="182" mass="20047">MVEQLILGVINKHVEEKKVIGSGQHGFTKGKSCLTNLIAFYNGMTCWVDEGRAVGVVYLDFSKAFDTISHNILISKLRKCGLDEQPALGDPALAAFGAEIPAGFDSYSEDNQVIKPSQHGFMKGRSCLTDLISFYDKVTHLVDKGKAVDVVYLDFRKAFDIISHSILLEKLAAYGLDSYSLH</sequence>
<protein>
    <submittedName>
        <fullName evidence="1">Mitochondrial enolase superfamily member 1</fullName>
    </submittedName>
</protein>
<dbReference type="AlphaFoldDB" id="A0ABC9W9T3"/>
<evidence type="ECO:0000313" key="2">
    <source>
        <dbReference type="Proteomes" id="UP001623348"/>
    </source>
</evidence>
<proteinExistence type="predicted"/>
<organism evidence="1 2">
    <name type="scientific">Grus japonensis</name>
    <name type="common">Japanese crane</name>
    <name type="synonym">Red-crowned crane</name>
    <dbReference type="NCBI Taxonomy" id="30415"/>
    <lineage>
        <taxon>Eukaryota</taxon>
        <taxon>Metazoa</taxon>
        <taxon>Chordata</taxon>
        <taxon>Craniata</taxon>
        <taxon>Vertebrata</taxon>
        <taxon>Euteleostomi</taxon>
        <taxon>Archelosauria</taxon>
        <taxon>Archosauria</taxon>
        <taxon>Dinosauria</taxon>
        <taxon>Saurischia</taxon>
        <taxon>Theropoda</taxon>
        <taxon>Coelurosauria</taxon>
        <taxon>Aves</taxon>
        <taxon>Neognathae</taxon>
        <taxon>Neoaves</taxon>
        <taxon>Gruiformes</taxon>
        <taxon>Gruidae</taxon>
        <taxon>Grus</taxon>
    </lineage>
</organism>
<name>A0ABC9W9T3_GRUJA</name>
<dbReference type="EMBL" id="BAAFJT010000002">
    <property type="protein sequence ID" value="GAB0181772.1"/>
    <property type="molecule type" value="Genomic_DNA"/>
</dbReference>
<reference evidence="1 2" key="1">
    <citation type="submission" date="2024-06" db="EMBL/GenBank/DDBJ databases">
        <title>The draft genome of Grus japonensis, version 3.</title>
        <authorList>
            <person name="Nabeshima K."/>
            <person name="Suzuki S."/>
            <person name="Onuma M."/>
        </authorList>
    </citation>
    <scope>NUCLEOTIDE SEQUENCE [LARGE SCALE GENOMIC DNA]</scope>
    <source>
        <strain evidence="1 2">451A</strain>
    </source>
</reference>
<comment type="caution">
    <text evidence="1">The sequence shown here is derived from an EMBL/GenBank/DDBJ whole genome shotgun (WGS) entry which is preliminary data.</text>
</comment>
<dbReference type="PANTHER" id="PTHR33332">
    <property type="entry name" value="REVERSE TRANSCRIPTASE DOMAIN-CONTAINING PROTEIN"/>
    <property type="match status" value="1"/>
</dbReference>